<dbReference type="Gene3D" id="2.40.100.10">
    <property type="entry name" value="Cyclophilin-like"/>
    <property type="match status" value="1"/>
</dbReference>
<evidence type="ECO:0000259" key="2">
    <source>
        <dbReference type="Pfam" id="PF00160"/>
    </source>
</evidence>
<protein>
    <submittedName>
        <fullName evidence="3">Peptidylprolyl isomerase</fullName>
        <ecNumber evidence="3">5.2.1.8</ecNumber>
    </submittedName>
</protein>
<evidence type="ECO:0000313" key="4">
    <source>
        <dbReference type="Proteomes" id="UP000824204"/>
    </source>
</evidence>
<dbReference type="AlphaFoldDB" id="A0A9D2AFU0"/>
<feature type="chain" id="PRO_5038824269" evidence="1">
    <location>
        <begin position="28"/>
        <end position="301"/>
    </location>
</feature>
<organism evidence="3 4">
    <name type="scientific">Candidatus Borkfalkia faecipullorum</name>
    <dbReference type="NCBI Taxonomy" id="2838510"/>
    <lineage>
        <taxon>Bacteria</taxon>
        <taxon>Bacillati</taxon>
        <taxon>Bacillota</taxon>
        <taxon>Clostridia</taxon>
        <taxon>Christensenellales</taxon>
        <taxon>Christensenellaceae</taxon>
        <taxon>Candidatus Borkfalkia</taxon>
    </lineage>
</organism>
<dbReference type="PROSITE" id="PS51257">
    <property type="entry name" value="PROKAR_LIPOPROTEIN"/>
    <property type="match status" value="1"/>
</dbReference>
<accession>A0A9D2AFU0</accession>
<proteinExistence type="predicted"/>
<dbReference type="InterPro" id="IPR029000">
    <property type="entry name" value="Cyclophilin-like_dom_sf"/>
</dbReference>
<comment type="caution">
    <text evidence="3">The sequence shown here is derived from an EMBL/GenBank/DDBJ whole genome shotgun (WGS) entry which is preliminary data.</text>
</comment>
<feature type="domain" description="PPIase cyclophilin-type" evidence="2">
    <location>
        <begin position="50"/>
        <end position="244"/>
    </location>
</feature>
<reference evidence="3" key="2">
    <citation type="submission" date="2021-04" db="EMBL/GenBank/DDBJ databases">
        <authorList>
            <person name="Gilroy R."/>
        </authorList>
    </citation>
    <scope>NUCLEOTIDE SEQUENCE</scope>
    <source>
        <strain evidence="3">811</strain>
    </source>
</reference>
<gene>
    <name evidence="3" type="ORF">H9741_07000</name>
</gene>
<dbReference type="EMBL" id="DXFX01000088">
    <property type="protein sequence ID" value="HIX08199.1"/>
    <property type="molecule type" value="Genomic_DNA"/>
</dbReference>
<feature type="signal peptide" evidence="1">
    <location>
        <begin position="1"/>
        <end position="27"/>
    </location>
</feature>
<keyword evidence="1" id="KW-0732">Signal</keyword>
<dbReference type="Pfam" id="PF00160">
    <property type="entry name" value="Pro_isomerase"/>
    <property type="match status" value="1"/>
</dbReference>
<dbReference type="SUPFAM" id="SSF50891">
    <property type="entry name" value="Cyclophilin-like"/>
    <property type="match status" value="1"/>
</dbReference>
<evidence type="ECO:0000256" key="1">
    <source>
        <dbReference type="SAM" id="SignalP"/>
    </source>
</evidence>
<dbReference type="GO" id="GO:0003755">
    <property type="term" value="F:peptidyl-prolyl cis-trans isomerase activity"/>
    <property type="evidence" value="ECO:0007669"/>
    <property type="project" value="UniProtKB-EC"/>
</dbReference>
<dbReference type="Proteomes" id="UP000824204">
    <property type="component" value="Unassembled WGS sequence"/>
</dbReference>
<dbReference type="EC" id="5.2.1.8" evidence="3"/>
<evidence type="ECO:0000313" key="3">
    <source>
        <dbReference type="EMBL" id="HIX08199.1"/>
    </source>
</evidence>
<name>A0A9D2AFU0_9FIRM</name>
<sequence>MSKTLGGVKKLFAVAVSAATLVGSAFAFTACSNSFPEIRMTLSFNGETYTLNYKLYRDYYAQTVEHYMALIDGDFFDNTVIHDYRSDRMVGGGYTYEVDGQVDTDNADTLEDLTALDYDGLTLAEDGAVKVIKATVWKNDVATNRLHGETTANGHSIEDGTGLRNSYGALGTYTYVTKANTPGDTYNVTYQNANSDTKGSSPYYKNSVTSLFYVYTSTSSSTDDNYCVFGQLADADSKTALENLMSAIDTYLEDNDLEDADFTEEKTLDIADAYVEGGSYDVTYKVPVKPIVIQEVRVTKY</sequence>
<reference evidence="3" key="1">
    <citation type="journal article" date="2021" name="PeerJ">
        <title>Extensive microbial diversity within the chicken gut microbiome revealed by metagenomics and culture.</title>
        <authorList>
            <person name="Gilroy R."/>
            <person name="Ravi A."/>
            <person name="Getino M."/>
            <person name="Pursley I."/>
            <person name="Horton D.L."/>
            <person name="Alikhan N.F."/>
            <person name="Baker D."/>
            <person name="Gharbi K."/>
            <person name="Hall N."/>
            <person name="Watson M."/>
            <person name="Adriaenssens E.M."/>
            <person name="Foster-Nyarko E."/>
            <person name="Jarju S."/>
            <person name="Secka A."/>
            <person name="Antonio M."/>
            <person name="Oren A."/>
            <person name="Chaudhuri R.R."/>
            <person name="La Ragione R."/>
            <person name="Hildebrand F."/>
            <person name="Pallen M.J."/>
        </authorList>
    </citation>
    <scope>NUCLEOTIDE SEQUENCE</scope>
    <source>
        <strain evidence="3">811</strain>
    </source>
</reference>
<dbReference type="InterPro" id="IPR002130">
    <property type="entry name" value="Cyclophilin-type_PPIase_dom"/>
</dbReference>
<keyword evidence="3" id="KW-0413">Isomerase</keyword>